<dbReference type="InterPro" id="IPR009061">
    <property type="entry name" value="DNA-bd_dom_put_sf"/>
</dbReference>
<reference evidence="4 5" key="1">
    <citation type="submission" date="2014-02" db="EMBL/GenBank/DDBJ databases">
        <title>The small core and large imbalanced accessory genome model reveals a collaborative survival strategy of Sorangium cellulosum strains in nature.</title>
        <authorList>
            <person name="Han K."/>
            <person name="Peng R."/>
            <person name="Blom J."/>
            <person name="Li Y.-Z."/>
        </authorList>
    </citation>
    <scope>NUCLEOTIDE SEQUENCE [LARGE SCALE GENOMIC DNA]</scope>
    <source>
        <strain evidence="4 5">So0007-03</strain>
    </source>
</reference>
<gene>
    <name evidence="4" type="ORF">BE21_01170</name>
</gene>
<name>A0A150U1Q9_SORCE</name>
<dbReference type="PRINTS" id="PR00040">
    <property type="entry name" value="HTHMERR"/>
</dbReference>
<dbReference type="GO" id="GO:0003700">
    <property type="term" value="F:DNA-binding transcription factor activity"/>
    <property type="evidence" value="ECO:0007669"/>
    <property type="project" value="InterPro"/>
</dbReference>
<organism evidence="4 5">
    <name type="scientific">Sorangium cellulosum</name>
    <name type="common">Polyangium cellulosum</name>
    <dbReference type="NCBI Taxonomy" id="56"/>
    <lineage>
        <taxon>Bacteria</taxon>
        <taxon>Pseudomonadati</taxon>
        <taxon>Myxococcota</taxon>
        <taxon>Polyangia</taxon>
        <taxon>Polyangiales</taxon>
        <taxon>Polyangiaceae</taxon>
        <taxon>Sorangium</taxon>
    </lineage>
</organism>
<dbReference type="SUPFAM" id="SSF46955">
    <property type="entry name" value="Putative DNA-binding domain"/>
    <property type="match status" value="1"/>
</dbReference>
<dbReference type="GO" id="GO:0003677">
    <property type="term" value="F:DNA binding"/>
    <property type="evidence" value="ECO:0007669"/>
    <property type="project" value="UniProtKB-KW"/>
</dbReference>
<keyword evidence="1" id="KW-0238">DNA-binding</keyword>
<dbReference type="PANTHER" id="PTHR30204:SF97">
    <property type="entry name" value="MERR FAMILY REGULATORY PROTEIN"/>
    <property type="match status" value="1"/>
</dbReference>
<dbReference type="PROSITE" id="PS50937">
    <property type="entry name" value="HTH_MERR_2"/>
    <property type="match status" value="1"/>
</dbReference>
<evidence type="ECO:0000313" key="4">
    <source>
        <dbReference type="EMBL" id="KYG10890.1"/>
    </source>
</evidence>
<dbReference type="Gene3D" id="1.10.1660.10">
    <property type="match status" value="1"/>
</dbReference>
<accession>A0A150U1Q9</accession>
<comment type="caution">
    <text evidence="4">The sequence shown here is derived from an EMBL/GenBank/DDBJ whole genome shotgun (WGS) entry which is preliminary data.</text>
</comment>
<dbReference type="SMART" id="SM00422">
    <property type="entry name" value="HTH_MERR"/>
    <property type="match status" value="1"/>
</dbReference>
<dbReference type="CDD" id="cd04781">
    <property type="entry name" value="HTH_MerR-like_sg6"/>
    <property type="match status" value="1"/>
</dbReference>
<dbReference type="PANTHER" id="PTHR30204">
    <property type="entry name" value="REDOX-CYCLING DRUG-SENSING TRANSCRIPTIONAL ACTIVATOR SOXR"/>
    <property type="match status" value="1"/>
</dbReference>
<evidence type="ECO:0000256" key="2">
    <source>
        <dbReference type="SAM" id="MobiDB-lite"/>
    </source>
</evidence>
<evidence type="ECO:0000259" key="3">
    <source>
        <dbReference type="PROSITE" id="PS50937"/>
    </source>
</evidence>
<dbReference type="AlphaFoldDB" id="A0A150U1Q9"/>
<feature type="domain" description="HTH merR-type" evidence="3">
    <location>
        <begin position="5"/>
        <end position="73"/>
    </location>
</feature>
<evidence type="ECO:0000313" key="5">
    <source>
        <dbReference type="Proteomes" id="UP000075502"/>
    </source>
</evidence>
<dbReference type="InterPro" id="IPR047057">
    <property type="entry name" value="MerR_fam"/>
</dbReference>
<protein>
    <submittedName>
        <fullName evidence="4">MerR family transcriptional regulator</fullName>
    </submittedName>
</protein>
<feature type="region of interest" description="Disordered" evidence="2">
    <location>
        <begin position="130"/>
        <end position="159"/>
    </location>
</feature>
<sequence length="159" mass="17489">MKDEDLDITEVARRSGVPASTLRYYEEKGLIASTGRRGLRRLFAPGVLERLALIGLGQVAGFSLDEIAQMFAPDGRLRLQRERLTAKAEELDQTIQRLVALRDGLRHAAACSAPSHMECPRFRSIVRLAGAGRLEPPPRGASGRRRSGPPAEPRRRPVG</sequence>
<dbReference type="InterPro" id="IPR000551">
    <property type="entry name" value="MerR-type_HTH_dom"/>
</dbReference>
<dbReference type="EMBL" id="JEME01000186">
    <property type="protein sequence ID" value="KYG10890.1"/>
    <property type="molecule type" value="Genomic_DNA"/>
</dbReference>
<dbReference type="Proteomes" id="UP000075502">
    <property type="component" value="Unassembled WGS sequence"/>
</dbReference>
<dbReference type="Pfam" id="PF13411">
    <property type="entry name" value="MerR_1"/>
    <property type="match status" value="1"/>
</dbReference>
<evidence type="ECO:0000256" key="1">
    <source>
        <dbReference type="ARBA" id="ARBA00023125"/>
    </source>
</evidence>
<proteinExistence type="predicted"/>